<organism evidence="1">
    <name type="scientific">Pectinophora gossypiella</name>
    <name type="common">Cotton pink bollworm</name>
    <name type="synonym">Depressaria gossypiella</name>
    <dbReference type="NCBI Taxonomy" id="13191"/>
    <lineage>
        <taxon>Eukaryota</taxon>
        <taxon>Metazoa</taxon>
        <taxon>Ecdysozoa</taxon>
        <taxon>Arthropoda</taxon>
        <taxon>Hexapoda</taxon>
        <taxon>Insecta</taxon>
        <taxon>Pterygota</taxon>
        <taxon>Neoptera</taxon>
        <taxon>Endopterygota</taxon>
        <taxon>Lepidoptera</taxon>
        <taxon>Glossata</taxon>
        <taxon>Ditrysia</taxon>
        <taxon>Gelechioidea</taxon>
        <taxon>Gelechiidae</taxon>
        <taxon>Apatetrinae</taxon>
        <taxon>Pectinophora</taxon>
    </lineage>
</organism>
<reference evidence="1" key="1">
    <citation type="submission" date="2015-09" db="EMBL/GenBank/DDBJ databases">
        <title>De novo assembly of Pectinophora gossypiella (Pink Bollworm) gut transcriptome.</title>
        <authorList>
            <person name="Tassone E.E."/>
        </authorList>
    </citation>
    <scope>NUCLEOTIDE SEQUENCE</scope>
</reference>
<dbReference type="EMBL" id="GDQN01008969">
    <property type="protein sequence ID" value="JAT82085.1"/>
    <property type="molecule type" value="Transcribed_RNA"/>
</dbReference>
<feature type="non-terminal residue" evidence="1">
    <location>
        <position position="1"/>
    </location>
</feature>
<proteinExistence type="predicted"/>
<gene>
    <name evidence="1" type="ORF">g.17438</name>
</gene>
<evidence type="ECO:0000313" key="1">
    <source>
        <dbReference type="EMBL" id="JAT82085.1"/>
    </source>
</evidence>
<protein>
    <submittedName>
        <fullName evidence="1">Uncharacterized protein</fullName>
    </submittedName>
</protein>
<dbReference type="AlphaFoldDB" id="A0A1E1W527"/>
<sequence length="192" mass="21468">IAGKNLCSKHITTNQHTPDLIESSLSPDRNEEIIPFVPNFQTPIMLQNKCQHDFKASSKLAGVMRMFSNKTNGDNGNIFSPKVTNENNDKSLHNKIKRSDSYKLANSPLMPIKKLLKMESFSSAKKVDSLEMIQAEITADLLQEQINYPSTVSPKLSPRSLINLSKNCDCMTDTSNSYIDDKFEAELSALTL</sequence>
<feature type="non-terminal residue" evidence="1">
    <location>
        <position position="192"/>
    </location>
</feature>
<name>A0A1E1W527_PECGO</name>
<accession>A0A1E1W527</accession>